<comment type="caution">
    <text evidence="1">The sequence shown here is derived from an EMBL/GenBank/DDBJ whole genome shotgun (WGS) entry which is preliminary data.</text>
</comment>
<evidence type="ECO:0000313" key="1">
    <source>
        <dbReference type="EMBL" id="KKM85847.1"/>
    </source>
</evidence>
<gene>
    <name evidence="1" type="ORF">LCGC14_1284930</name>
</gene>
<sequence>MGYQDFFDREGKSIAFGWWSQGIAPTGQVERISYTVPAGKAALISIRSASIMCITPATTRAFAASWHRDQLVSSGLREMLAAQGPGNNAGDNAQIAIGVSGPIRAGDEVVALTVDLSTGGTCAFQVGLEVLEFDRKIT</sequence>
<organism evidence="1">
    <name type="scientific">marine sediment metagenome</name>
    <dbReference type="NCBI Taxonomy" id="412755"/>
    <lineage>
        <taxon>unclassified sequences</taxon>
        <taxon>metagenomes</taxon>
        <taxon>ecological metagenomes</taxon>
    </lineage>
</organism>
<proteinExistence type="predicted"/>
<dbReference type="AlphaFoldDB" id="A0A0F9NX86"/>
<name>A0A0F9NX86_9ZZZZ</name>
<reference evidence="1" key="1">
    <citation type="journal article" date="2015" name="Nature">
        <title>Complex archaea that bridge the gap between prokaryotes and eukaryotes.</title>
        <authorList>
            <person name="Spang A."/>
            <person name="Saw J.H."/>
            <person name="Jorgensen S.L."/>
            <person name="Zaremba-Niedzwiedzka K."/>
            <person name="Martijn J."/>
            <person name="Lind A.E."/>
            <person name="van Eijk R."/>
            <person name="Schleper C."/>
            <person name="Guy L."/>
            <person name="Ettema T.J."/>
        </authorList>
    </citation>
    <scope>NUCLEOTIDE SEQUENCE</scope>
</reference>
<protein>
    <submittedName>
        <fullName evidence="1">Uncharacterized protein</fullName>
    </submittedName>
</protein>
<dbReference type="EMBL" id="LAZR01007345">
    <property type="protein sequence ID" value="KKM85847.1"/>
    <property type="molecule type" value="Genomic_DNA"/>
</dbReference>
<accession>A0A0F9NX86</accession>